<evidence type="ECO:0000256" key="1">
    <source>
        <dbReference type="ARBA" id="ARBA00022729"/>
    </source>
</evidence>
<gene>
    <name evidence="4" type="ORF">E5Z56_04920</name>
</gene>
<feature type="compositionally biased region" description="Low complexity" evidence="2">
    <location>
        <begin position="284"/>
        <end position="299"/>
    </location>
</feature>
<keyword evidence="5" id="KW-1185">Reference proteome</keyword>
<dbReference type="Pfam" id="PF06725">
    <property type="entry name" value="3D"/>
    <property type="match status" value="1"/>
</dbReference>
<protein>
    <submittedName>
        <fullName evidence="4">DUF348 domain-containing protein</fullName>
    </submittedName>
</protein>
<dbReference type="PANTHER" id="PTHR39160">
    <property type="entry name" value="CELL WALL-BINDING PROTEIN YOCH"/>
    <property type="match status" value="1"/>
</dbReference>
<evidence type="ECO:0000313" key="4">
    <source>
        <dbReference type="EMBL" id="QCT06744.1"/>
    </source>
</evidence>
<organism evidence="4 5">
    <name type="scientific">Ruminococcus bovis</name>
    <dbReference type="NCBI Taxonomy" id="2564099"/>
    <lineage>
        <taxon>Bacteria</taxon>
        <taxon>Bacillati</taxon>
        <taxon>Bacillota</taxon>
        <taxon>Clostridia</taxon>
        <taxon>Eubacteriales</taxon>
        <taxon>Oscillospiraceae</taxon>
        <taxon>Ruminococcus</taxon>
    </lineage>
</organism>
<evidence type="ECO:0000256" key="2">
    <source>
        <dbReference type="SAM" id="MobiDB-lite"/>
    </source>
</evidence>
<dbReference type="PANTHER" id="PTHR39160:SF4">
    <property type="entry name" value="RESUSCITATION-PROMOTING FACTOR RPFB"/>
    <property type="match status" value="1"/>
</dbReference>
<evidence type="ECO:0000259" key="3">
    <source>
        <dbReference type="PROSITE" id="PS51109"/>
    </source>
</evidence>
<dbReference type="RefSeq" id="WP_138156790.1">
    <property type="nucleotide sequence ID" value="NZ_CP039381.1"/>
</dbReference>
<dbReference type="Pfam" id="PF07501">
    <property type="entry name" value="G5"/>
    <property type="match status" value="1"/>
</dbReference>
<dbReference type="EMBL" id="CP039381">
    <property type="protein sequence ID" value="QCT06744.1"/>
    <property type="molecule type" value="Genomic_DNA"/>
</dbReference>
<dbReference type="SUPFAM" id="SSF50685">
    <property type="entry name" value="Barwin-like endoglucanases"/>
    <property type="match status" value="1"/>
</dbReference>
<dbReference type="AlphaFoldDB" id="A0A4P8XWB2"/>
<dbReference type="InterPro" id="IPR011098">
    <property type="entry name" value="G5_dom"/>
</dbReference>
<dbReference type="Pfam" id="PF03990">
    <property type="entry name" value="DUF348"/>
    <property type="match status" value="2"/>
</dbReference>
<keyword evidence="1" id="KW-0732">Signal</keyword>
<dbReference type="GO" id="GO:0004553">
    <property type="term" value="F:hydrolase activity, hydrolyzing O-glycosyl compounds"/>
    <property type="evidence" value="ECO:0007669"/>
    <property type="project" value="InterPro"/>
</dbReference>
<dbReference type="PROSITE" id="PS51109">
    <property type="entry name" value="G5"/>
    <property type="match status" value="1"/>
</dbReference>
<name>A0A4P8XWB2_9FIRM</name>
<accession>A0A4P8XWB2</accession>
<dbReference type="SMART" id="SM01208">
    <property type="entry name" value="G5"/>
    <property type="match status" value="1"/>
</dbReference>
<feature type="region of interest" description="Disordered" evidence="2">
    <location>
        <begin position="270"/>
        <end position="300"/>
    </location>
</feature>
<reference evidence="4 5" key="1">
    <citation type="submission" date="2019-04" db="EMBL/GenBank/DDBJ databases">
        <authorList>
            <person name="Embree M."/>
            <person name="Gaffney J.R."/>
        </authorList>
    </citation>
    <scope>NUCLEOTIDE SEQUENCE [LARGE SCALE GENOMIC DNA]</scope>
    <source>
        <strain evidence="4 5">JE7A12</strain>
    </source>
</reference>
<dbReference type="CDD" id="cd14667">
    <property type="entry name" value="3D_containing_proteins"/>
    <property type="match status" value="1"/>
</dbReference>
<dbReference type="GO" id="GO:0009254">
    <property type="term" value="P:peptidoglycan turnover"/>
    <property type="evidence" value="ECO:0007669"/>
    <property type="project" value="InterPro"/>
</dbReference>
<dbReference type="KEGG" id="ruj:E5Z56_04920"/>
<sequence length="406" mass="42920">MAINKKSLFVLVSIVLTLVITFATVLSVAALTNDEATYGTDMNTPTTSDINTDNILDKASLQLSDDDEVIRTDNNGLISITILKAFQLPIEHNGKTTSVTMASGTVADALDKAGITVANDEKVSPSLTTEVDKNTKIVINKTVNITVTVSGETDSYEVPEGTVKEALESLDLGYKKADKLNVKANAKVYDGMEVNVTKVTVKNVKETKTIDFDTKVTKDSSMKKGTSVITQYGVEGKKVVTKKCTYEDGVLVSSKVVSTKVTKKPVPQKKTVGTKVTKKKTTKKTNSYTSGGSNNGGNTFVDNNGNTVSYKQIITGSGTAYTAPAGSGTATGNLAQVGGVAVNPNIIPYGSKLYIKASDGSYVYGYATAIDTGGALMDGSAIVDLFMDSYADCAAFGRRNVTIYVL</sequence>
<dbReference type="InterPro" id="IPR051933">
    <property type="entry name" value="Resuscitation_pf_RpfB"/>
</dbReference>
<evidence type="ECO:0000313" key="5">
    <source>
        <dbReference type="Proteomes" id="UP000301475"/>
    </source>
</evidence>
<dbReference type="InterPro" id="IPR059180">
    <property type="entry name" value="3D_YorM"/>
</dbReference>
<dbReference type="Gene3D" id="2.20.230.10">
    <property type="entry name" value="Resuscitation-promoting factor rpfb"/>
    <property type="match status" value="1"/>
</dbReference>
<dbReference type="GO" id="GO:0019867">
    <property type="term" value="C:outer membrane"/>
    <property type="evidence" value="ECO:0007669"/>
    <property type="project" value="InterPro"/>
</dbReference>
<dbReference type="InterPro" id="IPR036908">
    <property type="entry name" value="RlpA-like_sf"/>
</dbReference>
<dbReference type="InterPro" id="IPR010611">
    <property type="entry name" value="3D_dom"/>
</dbReference>
<proteinExistence type="predicted"/>
<dbReference type="OrthoDB" id="9798935at2"/>
<dbReference type="Proteomes" id="UP000301475">
    <property type="component" value="Chromosome"/>
</dbReference>
<feature type="domain" description="G5" evidence="3">
    <location>
        <begin position="196"/>
        <end position="276"/>
    </location>
</feature>
<dbReference type="InterPro" id="IPR007137">
    <property type="entry name" value="DUF348"/>
</dbReference>